<dbReference type="InterPro" id="IPR036412">
    <property type="entry name" value="HAD-like_sf"/>
</dbReference>
<dbReference type="GeneID" id="68867073"/>
<sequence>MTDFVITLLNTLIKVDNINDIINQIKNADKYFEINVNNISAADDIYYLEELSYKGRIFIATNLSTKKAYEILNKYNVDAFITRVISAENVKVFTNNIKFFEHLYKITNVKRGTYFITANEISIEAARLAGFRVIYLDREGKKGNIRSLKEVVEVNSKQYIDGKMGDSALRCS</sequence>
<evidence type="ECO:0000313" key="2">
    <source>
        <dbReference type="Proteomes" id="UP001319921"/>
    </source>
</evidence>
<accession>A0AAQ4CU51</accession>
<name>A0AAQ4CU51_9CREN</name>
<gene>
    <name evidence="1" type="ORF">SACC_23490</name>
</gene>
<dbReference type="EMBL" id="AP025226">
    <property type="protein sequence ID" value="BDB99332.1"/>
    <property type="molecule type" value="Genomic_DNA"/>
</dbReference>
<keyword evidence="2" id="KW-1185">Reference proteome</keyword>
<protein>
    <submittedName>
        <fullName evidence="1">2-haloalkanoic acid dehalogenase</fullName>
    </submittedName>
</protein>
<dbReference type="KEGG" id="scas:SACC_23490"/>
<organism evidence="1 2">
    <name type="scientific">Saccharolobus caldissimus</name>
    <dbReference type="NCBI Taxonomy" id="1702097"/>
    <lineage>
        <taxon>Archaea</taxon>
        <taxon>Thermoproteota</taxon>
        <taxon>Thermoprotei</taxon>
        <taxon>Sulfolobales</taxon>
        <taxon>Sulfolobaceae</taxon>
        <taxon>Saccharolobus</taxon>
    </lineage>
</organism>
<dbReference type="Gene3D" id="3.40.50.1000">
    <property type="entry name" value="HAD superfamily/HAD-like"/>
    <property type="match status" value="1"/>
</dbReference>
<dbReference type="SUPFAM" id="SSF56784">
    <property type="entry name" value="HAD-like"/>
    <property type="match status" value="1"/>
</dbReference>
<evidence type="ECO:0000313" key="1">
    <source>
        <dbReference type="EMBL" id="BDB99332.1"/>
    </source>
</evidence>
<dbReference type="AlphaFoldDB" id="A0AAQ4CU51"/>
<reference evidence="1 2" key="1">
    <citation type="journal article" date="2022" name="Microbiol. Resour. Announc.">
        <title>Complete Genome Sequence of the Hyperthermophilic and Acidophilic Archaeon Saccharolobus caldissimus Strain HS-3T.</title>
        <authorList>
            <person name="Sakai H.D."/>
            <person name="Kurosawa N."/>
        </authorList>
    </citation>
    <scope>NUCLEOTIDE SEQUENCE [LARGE SCALE GENOMIC DNA]</scope>
    <source>
        <strain evidence="1 2">JCM32116</strain>
    </source>
</reference>
<proteinExistence type="predicted"/>
<dbReference type="RefSeq" id="WP_229569651.1">
    <property type="nucleotide sequence ID" value="NZ_AP025226.1"/>
</dbReference>
<dbReference type="InterPro" id="IPR023214">
    <property type="entry name" value="HAD_sf"/>
</dbReference>
<dbReference type="Proteomes" id="UP001319921">
    <property type="component" value="Chromosome"/>
</dbReference>